<dbReference type="AlphaFoldDB" id="A0A652YMY6"/>
<gene>
    <name evidence="1" type="ORF">FNL38_105380</name>
</gene>
<evidence type="ECO:0000313" key="1">
    <source>
        <dbReference type="EMBL" id="TYQ03230.1"/>
    </source>
</evidence>
<reference evidence="1" key="1">
    <citation type="submission" date="2019-07" db="EMBL/GenBank/DDBJ databases">
        <title>Genomic Encyclopedia of Type Strains, Phase IV (KMG-IV): sequencing the most valuable type-strain genomes for metagenomic binning, comparative biology and taxonomic classification.</title>
        <authorList>
            <person name="Goeker M."/>
        </authorList>
    </citation>
    <scope>NUCLEOTIDE SEQUENCE</scope>
    <source>
        <strain evidence="1">DSM 44596</strain>
    </source>
</reference>
<accession>A0A652YMY6</accession>
<protein>
    <submittedName>
        <fullName evidence="1">Uncharacterized protein</fullName>
    </submittedName>
</protein>
<name>A0A652YMY6_NOCGL</name>
<dbReference type="EMBL" id="VNIQ01000005">
    <property type="protein sequence ID" value="TYQ03230.1"/>
    <property type="molecule type" value="Genomic_DNA"/>
</dbReference>
<proteinExistence type="predicted"/>
<comment type="caution">
    <text evidence="1">The sequence shown here is derived from an EMBL/GenBank/DDBJ whole genome shotgun (WGS) entry which is preliminary data.</text>
</comment>
<organism evidence="1">
    <name type="scientific">Nocardia globerula</name>
    <dbReference type="NCBI Taxonomy" id="1818"/>
    <lineage>
        <taxon>Bacteria</taxon>
        <taxon>Bacillati</taxon>
        <taxon>Actinomycetota</taxon>
        <taxon>Actinomycetes</taxon>
        <taxon>Mycobacteriales</taxon>
        <taxon>Nocardiaceae</taxon>
        <taxon>Nocardia</taxon>
    </lineage>
</organism>
<sequence length="81" mass="9291">MYLVMVLVDAWPVSWASRAIGRTSPRVFFLVNRRNWLGFGAGPTSFIPRAVPACSAEHVSAERKFLLLAQLKRLRFWLSDR</sequence>